<gene>
    <name evidence="1" type="ORF">OPV22_012299</name>
</gene>
<reference evidence="1 2" key="1">
    <citation type="submission" date="2022-12" db="EMBL/GenBank/DDBJ databases">
        <title>Chromosome-scale assembly of the Ensete ventricosum genome.</title>
        <authorList>
            <person name="Dussert Y."/>
            <person name="Stocks J."/>
            <person name="Wendawek A."/>
            <person name="Woldeyes F."/>
            <person name="Nichols R.A."/>
            <person name="Borrell J.S."/>
        </authorList>
    </citation>
    <scope>NUCLEOTIDE SEQUENCE [LARGE SCALE GENOMIC DNA]</scope>
    <source>
        <strain evidence="2">cv. Maze</strain>
        <tissue evidence="1">Seeds</tissue>
    </source>
</reference>
<protein>
    <submittedName>
        <fullName evidence="1">Uncharacterized protein</fullName>
    </submittedName>
</protein>
<dbReference type="Proteomes" id="UP001222027">
    <property type="component" value="Unassembled WGS sequence"/>
</dbReference>
<evidence type="ECO:0000313" key="2">
    <source>
        <dbReference type="Proteomes" id="UP001222027"/>
    </source>
</evidence>
<name>A0AAV8QYH7_ENSVE</name>
<accession>A0AAV8QYH7</accession>
<sequence length="257" mass="28239">MSPPAASPGVSSRDPILGPLLSFRDLAESDCASRDPWCRSREGEACLGKWRRPQPSRPASYMLNDVVKVDSWFYLLKDHYDWKCLKLPAVSGMNLFEAVMVLVTFIALRMGAGQPSPEVWRMEVIICGRGGTGQRSPCQIYSSTCKLSPAKSILALASCPLPNIFCMCFKPSPMLLHCNYNSSKLASFDISEHLQVVPCQIYSSTCKLSPAKSILYVFPAFTDSTCKLSPAKSILALASCPLPNLFYCGSIYPSSEK</sequence>
<organism evidence="1 2">
    <name type="scientific">Ensete ventricosum</name>
    <name type="common">Abyssinian banana</name>
    <name type="synonym">Musa ensete</name>
    <dbReference type="NCBI Taxonomy" id="4639"/>
    <lineage>
        <taxon>Eukaryota</taxon>
        <taxon>Viridiplantae</taxon>
        <taxon>Streptophyta</taxon>
        <taxon>Embryophyta</taxon>
        <taxon>Tracheophyta</taxon>
        <taxon>Spermatophyta</taxon>
        <taxon>Magnoliopsida</taxon>
        <taxon>Liliopsida</taxon>
        <taxon>Zingiberales</taxon>
        <taxon>Musaceae</taxon>
        <taxon>Ensete</taxon>
    </lineage>
</organism>
<dbReference type="AlphaFoldDB" id="A0AAV8QYH7"/>
<proteinExistence type="predicted"/>
<evidence type="ECO:0000313" key="1">
    <source>
        <dbReference type="EMBL" id="KAJ8490578.1"/>
    </source>
</evidence>
<comment type="caution">
    <text evidence="1">The sequence shown here is derived from an EMBL/GenBank/DDBJ whole genome shotgun (WGS) entry which is preliminary data.</text>
</comment>
<keyword evidence="2" id="KW-1185">Reference proteome</keyword>
<dbReference type="EMBL" id="JAQQAF010000004">
    <property type="protein sequence ID" value="KAJ8490578.1"/>
    <property type="molecule type" value="Genomic_DNA"/>
</dbReference>